<comment type="caution">
    <text evidence="2">The sequence shown here is derived from an EMBL/GenBank/DDBJ whole genome shotgun (WGS) entry which is preliminary data.</text>
</comment>
<feature type="chain" id="PRO_5042895727" evidence="1">
    <location>
        <begin position="19"/>
        <end position="77"/>
    </location>
</feature>
<dbReference type="EMBL" id="JAZGQO010000008">
    <property type="protein sequence ID" value="KAK6179997.1"/>
    <property type="molecule type" value="Genomic_DNA"/>
</dbReference>
<keyword evidence="1" id="KW-0732">Signal</keyword>
<protein>
    <submittedName>
        <fullName evidence="2">Uncharacterized protein</fullName>
    </submittedName>
</protein>
<evidence type="ECO:0000313" key="3">
    <source>
        <dbReference type="Proteomes" id="UP001347796"/>
    </source>
</evidence>
<reference evidence="2 3" key="1">
    <citation type="submission" date="2024-01" db="EMBL/GenBank/DDBJ databases">
        <title>The genome of the rayed Mediterranean limpet Patella caerulea (Linnaeus, 1758).</title>
        <authorList>
            <person name="Anh-Thu Weber A."/>
            <person name="Halstead-Nussloch G."/>
        </authorList>
    </citation>
    <scope>NUCLEOTIDE SEQUENCE [LARGE SCALE GENOMIC DNA]</scope>
    <source>
        <strain evidence="2">AATW-2023a</strain>
        <tissue evidence="2">Whole specimen</tissue>
    </source>
</reference>
<organism evidence="2 3">
    <name type="scientific">Patella caerulea</name>
    <name type="common">Rayed Mediterranean limpet</name>
    <dbReference type="NCBI Taxonomy" id="87958"/>
    <lineage>
        <taxon>Eukaryota</taxon>
        <taxon>Metazoa</taxon>
        <taxon>Spiralia</taxon>
        <taxon>Lophotrochozoa</taxon>
        <taxon>Mollusca</taxon>
        <taxon>Gastropoda</taxon>
        <taxon>Patellogastropoda</taxon>
        <taxon>Patelloidea</taxon>
        <taxon>Patellidae</taxon>
        <taxon>Patella</taxon>
    </lineage>
</organism>
<evidence type="ECO:0000313" key="2">
    <source>
        <dbReference type="EMBL" id="KAK6179997.1"/>
    </source>
</evidence>
<sequence length="77" mass="7901">MKFAVLAVVICAMVAVDGAPSKRLLDFGGLTNCPVTVMCFINPCMLSICPGNPGATCKQGCACSAVWTDVLGNTVTC</sequence>
<keyword evidence="3" id="KW-1185">Reference proteome</keyword>
<proteinExistence type="predicted"/>
<name>A0AAN8PLK4_PATCE</name>
<evidence type="ECO:0000256" key="1">
    <source>
        <dbReference type="SAM" id="SignalP"/>
    </source>
</evidence>
<dbReference type="Proteomes" id="UP001347796">
    <property type="component" value="Unassembled WGS sequence"/>
</dbReference>
<gene>
    <name evidence="2" type="ORF">SNE40_012225</name>
</gene>
<feature type="signal peptide" evidence="1">
    <location>
        <begin position="1"/>
        <end position="18"/>
    </location>
</feature>
<accession>A0AAN8PLK4</accession>
<dbReference type="AlphaFoldDB" id="A0AAN8PLK4"/>